<dbReference type="Gene3D" id="2.60.40.820">
    <property type="entry name" value="Transcription factor, T-box"/>
    <property type="match status" value="1"/>
</dbReference>
<feature type="region of interest" description="Disordered" evidence="8">
    <location>
        <begin position="380"/>
        <end position="443"/>
    </location>
</feature>
<protein>
    <recommendedName>
        <fullName evidence="9">T-box domain-containing protein</fullName>
    </recommendedName>
</protein>
<evidence type="ECO:0000256" key="1">
    <source>
        <dbReference type="ARBA" id="ARBA00004123"/>
    </source>
</evidence>
<dbReference type="FunFam" id="2.60.40.820:FF:000016">
    <property type="entry name" value="T-box transcription factor TBX2-A"/>
    <property type="match status" value="1"/>
</dbReference>
<evidence type="ECO:0000256" key="3">
    <source>
        <dbReference type="ARBA" id="ARBA00023125"/>
    </source>
</evidence>
<dbReference type="InterPro" id="IPR001699">
    <property type="entry name" value="TF_T-box"/>
</dbReference>
<dbReference type="PRINTS" id="PR00937">
    <property type="entry name" value="TBOX"/>
</dbReference>
<dbReference type="GO" id="GO:0045893">
    <property type="term" value="P:positive regulation of DNA-templated transcription"/>
    <property type="evidence" value="ECO:0007669"/>
    <property type="project" value="InterPro"/>
</dbReference>
<organism evidence="11 12">
    <name type="scientific">Didymodactylos carnosus</name>
    <dbReference type="NCBI Taxonomy" id="1234261"/>
    <lineage>
        <taxon>Eukaryota</taxon>
        <taxon>Metazoa</taxon>
        <taxon>Spiralia</taxon>
        <taxon>Gnathifera</taxon>
        <taxon>Rotifera</taxon>
        <taxon>Eurotatoria</taxon>
        <taxon>Bdelloidea</taxon>
        <taxon>Philodinida</taxon>
        <taxon>Philodinidae</taxon>
        <taxon>Didymodactylos</taxon>
    </lineage>
</organism>
<sequence length="886" mass="103222">MSTATMNFHEFPFRSTSTSSSTTKTSDFTVSSLLGGNGSNPYVNFYQFPFTSMRQPPVSLPPPSFRLGTIQDDGIEDNPKVELDGKELWDQFHQHGTEMVITKSGRRMFPAYKVKASGLDKRAKYILLMDVVATDDCRYKFHNSRWMIAGKADPEMPKRMYIHPDSPATGEQWMSKIISFHKLKLTNNISDKHGFTILNSMHKYQPRFHIARTDTLVNLAWCPFKTFLFNETEFIAVTAYQNEKITQLKIDHNPFAKGFRDNGQGKREKKRVTLNSSLNDCSDPPQPFLDDSEDEDVCVDETENQMVVDDQQLHNILLQQHQSLNKHVSFPYHYPVRSGLNHQHQQQLRHAYGFHQHLFSRANYENQLINNQQQVRMSKKRLYSNDDNEDTTTSNTNERVTKRIKKEELNNHSGQDECKLNSPNKTLNNEHHHEQTSLKISSDSEKLASKSSFRIDDVVKPDSLLINGRMSEQTLPAGINSQLYWYLYGGLTPPEYRTWFEALLMRQEYPFDPHHQSHPLRLSRHQRQLPTTTPTGLIIPQAQHPFSKLFNRTPLLPIPRMAVASAATAISLPTVTDELKSSVSSCSPPPSLSDRSSDTENSYNLLYESALRSAIRCMEYDDEINNLCHEIEEHIRIITTSSHNHELAAKKRSNLEDTIQEKWRKYDEYIIAEMDTHKLLTGTREELQCLVRLKTKQEIYQLWYRQQHELKTTVQKLREEISYLKNDKSQLNEQIHHKNYIRLHYLTTLDNLKTNVFIDLTRELDRTQFDKEELVQINHSLMFKLKDVQQKLDKLNTKYAQTILSYQKELCGGYTIDNAKVSQRMSLESLYSEQRFAIIDTIVIMEKRNNKYKNIRTQLIKEINDLEGQEMELKPQIKKKQHDLSK</sequence>
<comment type="subcellular location">
    <subcellularLocation>
        <location evidence="1 6">Nucleus</location>
    </subcellularLocation>
</comment>
<gene>
    <name evidence="10" type="ORF">OVA965_LOCUS4505</name>
    <name evidence="11" type="ORF">TMI583_LOCUS4503</name>
</gene>
<dbReference type="PANTHER" id="PTHR11267:SF181">
    <property type="entry name" value="OPTOMOTOR-BLIND PROTEIN"/>
    <property type="match status" value="1"/>
</dbReference>
<feature type="non-terminal residue" evidence="11">
    <location>
        <position position="1"/>
    </location>
</feature>
<evidence type="ECO:0000256" key="4">
    <source>
        <dbReference type="ARBA" id="ARBA00023163"/>
    </source>
</evidence>
<feature type="compositionally biased region" description="Basic and acidic residues" evidence="8">
    <location>
        <begin position="399"/>
        <end position="419"/>
    </location>
</feature>
<dbReference type="PANTHER" id="PTHR11267">
    <property type="entry name" value="T-BOX PROTEIN-RELATED"/>
    <property type="match status" value="1"/>
</dbReference>
<dbReference type="Proteomes" id="UP000677228">
    <property type="component" value="Unassembled WGS sequence"/>
</dbReference>
<dbReference type="EMBL" id="CAJNOK010001185">
    <property type="protein sequence ID" value="CAF0798246.1"/>
    <property type="molecule type" value="Genomic_DNA"/>
</dbReference>
<dbReference type="SUPFAM" id="SSF49417">
    <property type="entry name" value="p53-like transcription factors"/>
    <property type="match status" value="1"/>
</dbReference>
<dbReference type="InterPro" id="IPR046360">
    <property type="entry name" value="T-box_DNA-bd"/>
</dbReference>
<evidence type="ECO:0000313" key="10">
    <source>
        <dbReference type="EMBL" id="CAF0798246.1"/>
    </source>
</evidence>
<dbReference type="EMBL" id="CAJOBA010001185">
    <property type="protein sequence ID" value="CAF3581444.1"/>
    <property type="molecule type" value="Genomic_DNA"/>
</dbReference>
<keyword evidence="3 6" id="KW-0238">DNA-binding</keyword>
<proteinExistence type="predicted"/>
<dbReference type="InterPro" id="IPR008967">
    <property type="entry name" value="p53-like_TF_DNA-bd_sf"/>
</dbReference>
<dbReference type="Proteomes" id="UP000682733">
    <property type="component" value="Unassembled WGS sequence"/>
</dbReference>
<evidence type="ECO:0000256" key="6">
    <source>
        <dbReference type="PROSITE-ProRule" id="PRU00201"/>
    </source>
</evidence>
<dbReference type="GO" id="GO:0000785">
    <property type="term" value="C:chromatin"/>
    <property type="evidence" value="ECO:0007669"/>
    <property type="project" value="TreeGrafter"/>
</dbReference>
<keyword evidence="4" id="KW-0804">Transcription</keyword>
<dbReference type="PROSITE" id="PS01264">
    <property type="entry name" value="TBOX_2"/>
    <property type="match status" value="1"/>
</dbReference>
<evidence type="ECO:0000256" key="7">
    <source>
        <dbReference type="SAM" id="Coils"/>
    </source>
</evidence>
<dbReference type="InterPro" id="IPR036960">
    <property type="entry name" value="T-box_sf"/>
</dbReference>
<dbReference type="GO" id="GO:0000978">
    <property type="term" value="F:RNA polymerase II cis-regulatory region sequence-specific DNA binding"/>
    <property type="evidence" value="ECO:0007669"/>
    <property type="project" value="InterPro"/>
</dbReference>
<feature type="compositionally biased region" description="Basic and acidic residues" evidence="8">
    <location>
        <begin position="428"/>
        <end position="443"/>
    </location>
</feature>
<dbReference type="PROSITE" id="PS01283">
    <property type="entry name" value="TBOX_1"/>
    <property type="match status" value="1"/>
</dbReference>
<keyword evidence="5 6" id="KW-0539">Nucleus</keyword>
<dbReference type="GO" id="GO:0000981">
    <property type="term" value="F:DNA-binding transcription factor activity, RNA polymerase II-specific"/>
    <property type="evidence" value="ECO:0007669"/>
    <property type="project" value="TreeGrafter"/>
</dbReference>
<dbReference type="InterPro" id="IPR018186">
    <property type="entry name" value="TF_T-box_CS"/>
</dbReference>
<dbReference type="GO" id="GO:0005634">
    <property type="term" value="C:nucleus"/>
    <property type="evidence" value="ECO:0007669"/>
    <property type="project" value="UniProtKB-SubCell"/>
</dbReference>
<evidence type="ECO:0000256" key="8">
    <source>
        <dbReference type="SAM" id="MobiDB-lite"/>
    </source>
</evidence>
<evidence type="ECO:0000313" key="12">
    <source>
        <dbReference type="Proteomes" id="UP000682733"/>
    </source>
</evidence>
<evidence type="ECO:0000256" key="5">
    <source>
        <dbReference type="ARBA" id="ARBA00023242"/>
    </source>
</evidence>
<feature type="coiled-coil region" evidence="7">
    <location>
        <begin position="778"/>
        <end position="805"/>
    </location>
</feature>
<evidence type="ECO:0000313" key="11">
    <source>
        <dbReference type="EMBL" id="CAF3581444.1"/>
    </source>
</evidence>
<evidence type="ECO:0000256" key="2">
    <source>
        <dbReference type="ARBA" id="ARBA00023015"/>
    </source>
</evidence>
<dbReference type="InterPro" id="IPR002070">
    <property type="entry name" value="TF_Brachyury"/>
</dbReference>
<evidence type="ECO:0000259" key="9">
    <source>
        <dbReference type="PROSITE" id="PS50252"/>
    </source>
</evidence>
<dbReference type="GO" id="GO:0001708">
    <property type="term" value="P:cell fate specification"/>
    <property type="evidence" value="ECO:0007669"/>
    <property type="project" value="TreeGrafter"/>
</dbReference>
<keyword evidence="2" id="KW-0805">Transcription regulation</keyword>
<feature type="coiled-coil region" evidence="7">
    <location>
        <begin position="707"/>
        <end position="734"/>
    </location>
</feature>
<dbReference type="CDD" id="cd20188">
    <property type="entry name" value="T-box_TBX2_3-like"/>
    <property type="match status" value="1"/>
</dbReference>
<feature type="domain" description="T-box" evidence="9">
    <location>
        <begin position="83"/>
        <end position="261"/>
    </location>
</feature>
<name>A0A8S2GZI7_9BILA</name>
<comment type="caution">
    <text evidence="11">The sequence shown here is derived from an EMBL/GenBank/DDBJ whole genome shotgun (WGS) entry which is preliminary data.</text>
</comment>
<dbReference type="Pfam" id="PF00907">
    <property type="entry name" value="T-box"/>
    <property type="match status" value="1"/>
</dbReference>
<reference evidence="11" key="1">
    <citation type="submission" date="2021-02" db="EMBL/GenBank/DDBJ databases">
        <authorList>
            <person name="Nowell W R."/>
        </authorList>
    </citation>
    <scope>NUCLEOTIDE SEQUENCE</scope>
</reference>
<comment type="caution">
    <text evidence="6">Lacks conserved residue(s) required for the propagation of feature annotation.</text>
</comment>
<dbReference type="PROSITE" id="PS50252">
    <property type="entry name" value="TBOX_3"/>
    <property type="match status" value="1"/>
</dbReference>
<feature type="region of interest" description="Disordered" evidence="8">
    <location>
        <begin position="580"/>
        <end position="599"/>
    </location>
</feature>
<dbReference type="SMART" id="SM00425">
    <property type="entry name" value="TBOX"/>
    <property type="match status" value="1"/>
</dbReference>
<accession>A0A8S2GZI7</accession>
<dbReference type="AlphaFoldDB" id="A0A8S2GZI7"/>
<dbReference type="PRINTS" id="PR00938">
    <property type="entry name" value="BRACHYURY"/>
</dbReference>
<keyword evidence="7" id="KW-0175">Coiled coil</keyword>